<dbReference type="PROSITE" id="PS00571">
    <property type="entry name" value="AMIDASES"/>
    <property type="match status" value="1"/>
</dbReference>
<dbReference type="SUPFAM" id="SSF75304">
    <property type="entry name" value="Amidase signature (AS) enzymes"/>
    <property type="match status" value="1"/>
</dbReference>
<feature type="active site" description="Charge relay system" evidence="5">
    <location>
        <position position="210"/>
    </location>
</feature>
<gene>
    <name evidence="7" type="ORF">E1B28_000859</name>
</gene>
<dbReference type="InterPro" id="IPR023631">
    <property type="entry name" value="Amidase_dom"/>
</dbReference>
<comment type="similarity">
    <text evidence="2">Belongs to the amidase family.</text>
</comment>
<feature type="active site" description="Charge relay system" evidence="5">
    <location>
        <position position="135"/>
    </location>
</feature>
<evidence type="ECO:0000256" key="5">
    <source>
        <dbReference type="PIRSR" id="PIRSR001221-1"/>
    </source>
</evidence>
<dbReference type="PANTHER" id="PTHR46072">
    <property type="entry name" value="AMIDASE-RELATED-RELATED"/>
    <property type="match status" value="1"/>
</dbReference>
<organism evidence="7 8">
    <name type="scientific">Marasmius oreades</name>
    <name type="common">fairy-ring Marasmius</name>
    <dbReference type="NCBI Taxonomy" id="181124"/>
    <lineage>
        <taxon>Eukaryota</taxon>
        <taxon>Fungi</taxon>
        <taxon>Dikarya</taxon>
        <taxon>Basidiomycota</taxon>
        <taxon>Agaricomycotina</taxon>
        <taxon>Agaricomycetes</taxon>
        <taxon>Agaricomycetidae</taxon>
        <taxon>Agaricales</taxon>
        <taxon>Marasmiineae</taxon>
        <taxon>Marasmiaceae</taxon>
        <taxon>Marasmius</taxon>
    </lineage>
</organism>
<dbReference type="GO" id="GO:0004040">
    <property type="term" value="F:amidase activity"/>
    <property type="evidence" value="ECO:0007669"/>
    <property type="project" value="UniProtKB-EC"/>
</dbReference>
<dbReference type="KEGG" id="more:E1B28_000859"/>
<dbReference type="Pfam" id="PF01425">
    <property type="entry name" value="Amidase"/>
    <property type="match status" value="1"/>
</dbReference>
<evidence type="ECO:0000256" key="3">
    <source>
        <dbReference type="ARBA" id="ARBA00012922"/>
    </source>
</evidence>
<protein>
    <recommendedName>
        <fullName evidence="3">amidase</fullName>
        <ecNumber evidence="3">3.5.1.4</ecNumber>
    </recommendedName>
</protein>
<evidence type="ECO:0000313" key="8">
    <source>
        <dbReference type="Proteomes" id="UP001049176"/>
    </source>
</evidence>
<keyword evidence="4" id="KW-0378">Hydrolase</keyword>
<dbReference type="Gene3D" id="3.90.1300.10">
    <property type="entry name" value="Amidase signature (AS) domain"/>
    <property type="match status" value="1"/>
</dbReference>
<sequence>MSTLDWKILAAQKKARQLTSVPKEWLARLTSNFPVQTDLDVTSYASTCGLLDGRELDITHSDVETLLPKLSAGEWTAVEVTTAFCKRAIVAQQLTNCLTEIFIDRALARAAELDEHYKKTGKVVGLLHGLPVSLKDQVNIKGLESTIGYVSYINKFADRDAVLAEILEAEGAVLYVKTNVPQTLMWSETHNHIFGRTLNPYNRSLAAGGSSGGEGALIALRGSPLGVGSDLAGSVRIPSAFCGIYGLRPSTGRIPYSGCANSIEGQDSLLSVLGPMSNSIAGLRLFMKTVVNAKPWTKDPLGACKRWSEEEYQLADHGGGKQLCFAVLWDDGIVAPHPPILRGLEMTKEALIRAGHKVIDWVPLKHEEICECAVRIYTAGSKEDFEVVTAVTGEPIIRSMFPETVDTPSVHDYIGQGISAYQLWQVQKKRRDLREEYLRHWQDTITITGTGRPVDAIISPVAPVAAPPHGHGRTMNRAYYTMVFNVLDYSALAIPVSKVSQRLDVQRERQTFFNDHDKAHHDSYNPATFANAPIAIQVVGRTMQEEAVLAMSEIVDAALKASQRSSTTKL</sequence>
<dbReference type="EC" id="3.5.1.4" evidence="3"/>
<comment type="catalytic activity">
    <reaction evidence="1">
        <text>a monocarboxylic acid amide + H2O = a monocarboxylate + NH4(+)</text>
        <dbReference type="Rhea" id="RHEA:12020"/>
        <dbReference type="ChEBI" id="CHEBI:15377"/>
        <dbReference type="ChEBI" id="CHEBI:28938"/>
        <dbReference type="ChEBI" id="CHEBI:35757"/>
        <dbReference type="ChEBI" id="CHEBI:83628"/>
        <dbReference type="EC" id="3.5.1.4"/>
    </reaction>
</comment>
<dbReference type="PANTHER" id="PTHR46072:SF2">
    <property type="entry name" value="AMIDASE (EUROFUNG)"/>
    <property type="match status" value="1"/>
</dbReference>
<accession>A0A9P7V2D7</accession>
<proteinExistence type="inferred from homology"/>
<reference evidence="7" key="1">
    <citation type="journal article" date="2021" name="Genome Biol. Evol.">
        <title>The assembled and annotated genome of the fairy-ring fungus Marasmius oreades.</title>
        <authorList>
            <person name="Hiltunen M."/>
            <person name="Ament-Velasquez S.L."/>
            <person name="Johannesson H."/>
        </authorList>
    </citation>
    <scope>NUCLEOTIDE SEQUENCE</scope>
    <source>
        <strain evidence="7">03SP1</strain>
    </source>
</reference>
<feature type="active site" description="Acyl-ester intermediate" evidence="5">
    <location>
        <position position="234"/>
    </location>
</feature>
<keyword evidence="8" id="KW-1185">Reference proteome</keyword>
<evidence type="ECO:0000256" key="1">
    <source>
        <dbReference type="ARBA" id="ARBA00001311"/>
    </source>
</evidence>
<dbReference type="OrthoDB" id="6428749at2759"/>
<dbReference type="Proteomes" id="UP001049176">
    <property type="component" value="Chromosome 1"/>
</dbReference>
<dbReference type="PIRSF" id="PIRSF001221">
    <property type="entry name" value="Amidase_fungi"/>
    <property type="match status" value="1"/>
</dbReference>
<dbReference type="InterPro" id="IPR020556">
    <property type="entry name" value="Amidase_CS"/>
</dbReference>
<dbReference type="AlphaFoldDB" id="A0A9P7V2D7"/>
<dbReference type="RefSeq" id="XP_043015442.1">
    <property type="nucleotide sequence ID" value="XM_043146737.1"/>
</dbReference>
<evidence type="ECO:0000259" key="6">
    <source>
        <dbReference type="Pfam" id="PF01425"/>
    </source>
</evidence>
<evidence type="ECO:0000256" key="4">
    <source>
        <dbReference type="ARBA" id="ARBA00022801"/>
    </source>
</evidence>
<dbReference type="InterPro" id="IPR036928">
    <property type="entry name" value="AS_sf"/>
</dbReference>
<dbReference type="GeneID" id="66069935"/>
<dbReference type="EMBL" id="CM032181">
    <property type="protein sequence ID" value="KAG7098972.1"/>
    <property type="molecule type" value="Genomic_DNA"/>
</dbReference>
<comment type="caution">
    <text evidence="7">The sequence shown here is derived from an EMBL/GenBank/DDBJ whole genome shotgun (WGS) entry which is preliminary data.</text>
</comment>
<feature type="domain" description="Amidase" evidence="6">
    <location>
        <begin position="79"/>
        <end position="549"/>
    </location>
</feature>
<evidence type="ECO:0000313" key="7">
    <source>
        <dbReference type="EMBL" id="KAG7098972.1"/>
    </source>
</evidence>
<name>A0A9P7V2D7_9AGAR</name>
<evidence type="ECO:0000256" key="2">
    <source>
        <dbReference type="ARBA" id="ARBA00009199"/>
    </source>
</evidence>